<reference evidence="1" key="1">
    <citation type="journal article" date="2014" name="Front. Microbiol.">
        <title>High frequency of phylogenetically diverse reductive dehalogenase-homologous genes in deep subseafloor sedimentary metagenomes.</title>
        <authorList>
            <person name="Kawai M."/>
            <person name="Futagami T."/>
            <person name="Toyoda A."/>
            <person name="Takaki Y."/>
            <person name="Nishi S."/>
            <person name="Hori S."/>
            <person name="Arai W."/>
            <person name="Tsubouchi T."/>
            <person name="Morono Y."/>
            <person name="Uchiyama I."/>
            <person name="Ito T."/>
            <person name="Fujiyama A."/>
            <person name="Inagaki F."/>
            <person name="Takami H."/>
        </authorList>
    </citation>
    <scope>NUCLEOTIDE SEQUENCE</scope>
    <source>
        <strain evidence="1">Expedition CK06-06</strain>
    </source>
</reference>
<name>X1UAS8_9ZZZZ</name>
<dbReference type="AlphaFoldDB" id="X1UAS8"/>
<gene>
    <name evidence="1" type="ORF">S12H4_27892</name>
</gene>
<comment type="caution">
    <text evidence="1">The sequence shown here is derived from an EMBL/GenBank/DDBJ whole genome shotgun (WGS) entry which is preliminary data.</text>
</comment>
<dbReference type="EMBL" id="BARW01015956">
    <property type="protein sequence ID" value="GAJ00707.1"/>
    <property type="molecule type" value="Genomic_DNA"/>
</dbReference>
<feature type="non-terminal residue" evidence="1">
    <location>
        <position position="1"/>
    </location>
</feature>
<proteinExistence type="predicted"/>
<protein>
    <recommendedName>
        <fullName evidence="2">Bacterial Ig-like domain-containing protein</fullName>
    </recommendedName>
</protein>
<evidence type="ECO:0000313" key="1">
    <source>
        <dbReference type="EMBL" id="GAJ00707.1"/>
    </source>
</evidence>
<organism evidence="1">
    <name type="scientific">marine sediment metagenome</name>
    <dbReference type="NCBI Taxonomy" id="412755"/>
    <lineage>
        <taxon>unclassified sequences</taxon>
        <taxon>metagenomes</taxon>
        <taxon>ecological metagenomes</taxon>
    </lineage>
</organism>
<accession>X1UAS8</accession>
<sequence length="179" mass="19754">SSGYAIITLTNGIVVGNYELIIEFQGDPTYYQSSLSVNFTVKYPIELVSIEFDAASYGEAGYISGMIESFSGLLDQVTVTMYLDGSPLQTLTDSTGYFLFTISQFLDSGTYTIILRIDESAEIFFFEFQFIIVREKASYDVSLTSQTVVFNAGSSITGYVSVLGTVILNLEENKLERSV</sequence>
<evidence type="ECO:0008006" key="2">
    <source>
        <dbReference type="Google" id="ProtNLM"/>
    </source>
</evidence>